<keyword evidence="3" id="KW-1185">Reference proteome</keyword>
<evidence type="ECO:0000313" key="2">
    <source>
        <dbReference type="EMBL" id="KAL3662081.1"/>
    </source>
</evidence>
<dbReference type="AlphaFoldDB" id="A0ABD3F8S5"/>
<name>A0ABD3F8S5_9STRA</name>
<protein>
    <submittedName>
        <fullName evidence="2">Uncharacterized protein</fullName>
    </submittedName>
</protein>
<evidence type="ECO:0000313" key="3">
    <source>
        <dbReference type="Proteomes" id="UP001632037"/>
    </source>
</evidence>
<dbReference type="Proteomes" id="UP001632037">
    <property type="component" value="Unassembled WGS sequence"/>
</dbReference>
<evidence type="ECO:0000256" key="1">
    <source>
        <dbReference type="SAM" id="MobiDB-lite"/>
    </source>
</evidence>
<proteinExistence type="predicted"/>
<reference evidence="2 3" key="1">
    <citation type="submission" date="2024-09" db="EMBL/GenBank/DDBJ databases">
        <title>Genome sequencing and assembly of Phytophthora oleae, isolate VK10A, causative agent of rot of olive drupes.</title>
        <authorList>
            <person name="Conti Taguali S."/>
            <person name="Riolo M."/>
            <person name="La Spada F."/>
            <person name="Cacciola S.O."/>
            <person name="Dionisio G."/>
        </authorList>
    </citation>
    <scope>NUCLEOTIDE SEQUENCE [LARGE SCALE GENOMIC DNA]</scope>
    <source>
        <strain evidence="2 3">VK10A</strain>
    </source>
</reference>
<feature type="region of interest" description="Disordered" evidence="1">
    <location>
        <begin position="38"/>
        <end position="62"/>
    </location>
</feature>
<comment type="caution">
    <text evidence="2">The sequence shown here is derived from an EMBL/GenBank/DDBJ whole genome shotgun (WGS) entry which is preliminary data.</text>
</comment>
<accession>A0ABD3F8S5</accession>
<sequence>MKGLKDGSVKTYLFQAYPNNLEEVISLAMQEKFSRRQAKLHANAPKQARSAVRTGGREVQIQ</sequence>
<organism evidence="2 3">
    <name type="scientific">Phytophthora oleae</name>
    <dbReference type="NCBI Taxonomy" id="2107226"/>
    <lineage>
        <taxon>Eukaryota</taxon>
        <taxon>Sar</taxon>
        <taxon>Stramenopiles</taxon>
        <taxon>Oomycota</taxon>
        <taxon>Peronosporomycetes</taxon>
        <taxon>Peronosporales</taxon>
        <taxon>Peronosporaceae</taxon>
        <taxon>Phytophthora</taxon>
    </lineage>
</organism>
<gene>
    <name evidence="2" type="ORF">V7S43_012886</name>
</gene>
<dbReference type="EMBL" id="JBIMZQ010000033">
    <property type="protein sequence ID" value="KAL3662081.1"/>
    <property type="molecule type" value="Genomic_DNA"/>
</dbReference>